<dbReference type="RefSeq" id="WP_013346006.1">
    <property type="nucleotide sequence ID" value="NC_014541.1"/>
</dbReference>
<dbReference type="InterPro" id="IPR001223">
    <property type="entry name" value="Glyco_hydro18_cat"/>
</dbReference>
<comment type="similarity">
    <text evidence="2">Belongs to the glycosyl hydrolase 18 family. Chitinase class II subfamily.</text>
</comment>
<dbReference type="CDD" id="cd02848">
    <property type="entry name" value="E_set_Chitinase_N"/>
    <property type="match status" value="1"/>
</dbReference>
<comment type="catalytic activity">
    <reaction evidence="1">
        <text>Random endo-hydrolysis of N-acetyl-beta-D-glucosaminide (1-&gt;4)-beta-linkages in chitin and chitodextrins.</text>
        <dbReference type="EC" id="3.2.1.14"/>
    </reaction>
</comment>
<dbReference type="InterPro" id="IPR036573">
    <property type="entry name" value="CBM_sf_5/12"/>
</dbReference>
<dbReference type="PANTHER" id="PTHR11177:SF317">
    <property type="entry name" value="CHITINASE 12-RELATED"/>
    <property type="match status" value="1"/>
</dbReference>
<keyword evidence="8" id="KW-0624">Polysaccharide degradation</keyword>
<dbReference type="GO" id="GO:0006032">
    <property type="term" value="P:chitin catabolic process"/>
    <property type="evidence" value="ECO:0007669"/>
    <property type="project" value="UniProtKB-KW"/>
</dbReference>
<dbReference type="CDD" id="cd00146">
    <property type="entry name" value="PKD"/>
    <property type="match status" value="1"/>
</dbReference>
<dbReference type="Gene3D" id="3.20.20.80">
    <property type="entry name" value="Glycosidases"/>
    <property type="match status" value="1"/>
</dbReference>
<sequence length="870" mass="93061">MFAAKPTVTALLVAGALCPSAWAAIPAKPSIAGDTHFAVIEVDHGATSYNQLINVKPAAEVSVSWSLWHGELGDTAKVLLDDQVVWQGPSAASGTAEFEVSKAGRYQLTVALCNAEGCTSSDPMSIQVADTDGSHLAPLDLQLKENNRPYTNTSGKVVGAYFVEWGVYGRAFPVEKIPAQNLTHILYGFIPICGGDGINDALKSMPQSYAALQSSCSGREDFTVTLHDLWAAVQMPQGDLKNWQDPYRGNFGNLMALKRTYPDLKILPSIGGWTLSDPFFHFADETKRNTFVASVKAFLKTWKFFDGVDIDWEFPGGEGANPALGSASDGATYLTLMAELRAMLDELEAETGRRYQLTSAISAGDDKIAKVDYQQAQQYMDHIFVMTYDFNGAWQNTSLGHQTALYDAHWDQDTRYTTAKGIQALLGQGVEPGKLVVGAAMYGRGWSGVSGYQDGNPFTGTASGPIKGTWENGVVDYRQIANEFSGPDWQHSYDESAEAPYAFHPATGSLVTYDNPRSVIAKGEYVLANDLGGLFAWEIDADNGDILNAMNQGLGHDDGSGPAPNRAPIANAGADQTVVGPAQITLRGSQSRDPDGDPLSYQWAQSSGPVVTLSDANSANTSFSLAATDETVQYGFTLTVTDPDGLSASDSVIITNQPETPNQAPTVVLPAQVTATSGASLSLTAEANDPDGNPLIYQWRLPTGLNSNSLNQSTLTLTAPVVTEPTTFTIEVLVSDGSLDARASTQLTVTPSDNSGGNGGGNGSCATTDPNASQLQAWSADAIYVGGDRVNYQQLIWEAKYWIRHDAPSLSHDAWTLVSDVEFGWSADVVYNGGSTVDHQGRRWQAAWWTRGDEPGTTGVWKDIGPASCQ</sequence>
<dbReference type="InterPro" id="IPR022409">
    <property type="entry name" value="PKD/Chitinase_dom"/>
</dbReference>
<dbReference type="InterPro" id="IPR014756">
    <property type="entry name" value="Ig_E-set"/>
</dbReference>
<dbReference type="SUPFAM" id="SSF81296">
    <property type="entry name" value="E set domains"/>
    <property type="match status" value="1"/>
</dbReference>
<dbReference type="SUPFAM" id="SSF54556">
    <property type="entry name" value="Chitinase insertion domain"/>
    <property type="match status" value="1"/>
</dbReference>
<dbReference type="PANTHER" id="PTHR11177">
    <property type="entry name" value="CHITINASE"/>
    <property type="match status" value="1"/>
</dbReference>
<evidence type="ECO:0000259" key="12">
    <source>
        <dbReference type="PROSITE" id="PS51910"/>
    </source>
</evidence>
<dbReference type="SMART" id="SM00495">
    <property type="entry name" value="ChtBD3"/>
    <property type="match status" value="2"/>
</dbReference>
<dbReference type="GO" id="GO:0008061">
    <property type="term" value="F:chitin binding"/>
    <property type="evidence" value="ECO:0007669"/>
    <property type="project" value="InterPro"/>
</dbReference>
<dbReference type="GeneID" id="67182707"/>
<evidence type="ECO:0000256" key="10">
    <source>
        <dbReference type="SAM" id="MobiDB-lite"/>
    </source>
</evidence>
<dbReference type="eggNOG" id="COG3325">
    <property type="taxonomic scope" value="Bacteria"/>
</dbReference>
<dbReference type="EMBL" id="CP002209">
    <property type="protein sequence ID" value="ADN76700.1"/>
    <property type="molecule type" value="Genomic_DNA"/>
</dbReference>
<dbReference type="Pfam" id="PF00704">
    <property type="entry name" value="Glyco_hydro_18"/>
    <property type="match status" value="1"/>
</dbReference>
<gene>
    <name evidence="13" type="ordered locus">Fbal_2498</name>
</gene>
<keyword evidence="14" id="KW-1185">Reference proteome</keyword>
<evidence type="ECO:0000313" key="14">
    <source>
        <dbReference type="Proteomes" id="UP000006683"/>
    </source>
</evidence>
<dbReference type="EC" id="3.2.1.14" evidence="3"/>
<dbReference type="SMART" id="SM00636">
    <property type="entry name" value="Glyco_18"/>
    <property type="match status" value="1"/>
</dbReference>
<feature type="region of interest" description="Disordered" evidence="10">
    <location>
        <begin position="552"/>
        <end position="576"/>
    </location>
</feature>
<protein>
    <recommendedName>
        <fullName evidence="3">chitinase</fullName>
        <ecNumber evidence="3">3.2.1.14</ecNumber>
    </recommendedName>
</protein>
<dbReference type="InterPro" id="IPR050314">
    <property type="entry name" value="Glycosyl_Hydrlase_18"/>
</dbReference>
<feature type="region of interest" description="Disordered" evidence="10">
    <location>
        <begin position="748"/>
        <end position="767"/>
    </location>
</feature>
<feature type="signal peptide" evidence="11">
    <location>
        <begin position="1"/>
        <end position="23"/>
    </location>
</feature>
<dbReference type="InterPro" id="IPR003610">
    <property type="entry name" value="CBM5/12"/>
</dbReference>
<dbReference type="Pfam" id="PF08329">
    <property type="entry name" value="ChitinaseA_N"/>
    <property type="match status" value="1"/>
</dbReference>
<keyword evidence="6" id="KW-0119">Carbohydrate metabolism</keyword>
<accession>E1SNM7</accession>
<dbReference type="InterPro" id="IPR011583">
    <property type="entry name" value="Chitinase_II/V-like_cat"/>
</dbReference>
<dbReference type="GO" id="GO:0000272">
    <property type="term" value="P:polysaccharide catabolic process"/>
    <property type="evidence" value="ECO:0007669"/>
    <property type="project" value="UniProtKB-KW"/>
</dbReference>
<evidence type="ECO:0000256" key="7">
    <source>
        <dbReference type="ARBA" id="ARBA00023295"/>
    </source>
</evidence>
<evidence type="ECO:0000256" key="3">
    <source>
        <dbReference type="ARBA" id="ARBA00012729"/>
    </source>
</evidence>
<evidence type="ECO:0000256" key="2">
    <source>
        <dbReference type="ARBA" id="ARBA00009121"/>
    </source>
</evidence>
<keyword evidence="7 9" id="KW-0326">Glycosidase</keyword>
<dbReference type="SMR" id="E1SNM7"/>
<dbReference type="CDD" id="cd12215">
    <property type="entry name" value="ChiC_BD"/>
    <property type="match status" value="2"/>
</dbReference>
<dbReference type="Gene3D" id="2.10.10.20">
    <property type="entry name" value="Carbohydrate-binding module superfamily 5/12"/>
    <property type="match status" value="2"/>
</dbReference>
<dbReference type="PROSITE" id="PS51910">
    <property type="entry name" value="GH18_2"/>
    <property type="match status" value="1"/>
</dbReference>
<evidence type="ECO:0000256" key="5">
    <source>
        <dbReference type="ARBA" id="ARBA00023024"/>
    </source>
</evidence>
<dbReference type="CAZy" id="CBM5">
    <property type="family name" value="Carbohydrate-Binding Module Family 5"/>
</dbReference>
<feature type="domain" description="GH18" evidence="12">
    <location>
        <begin position="156"/>
        <end position="557"/>
    </location>
</feature>
<dbReference type="SUPFAM" id="SSF49299">
    <property type="entry name" value="PKD domain"/>
    <property type="match status" value="1"/>
</dbReference>
<organism evidence="13 14">
    <name type="scientific">Ferrimonas balearica (strain DSM 9799 / CCM 4581 / KCTC 23876 / PAT)</name>
    <dbReference type="NCBI Taxonomy" id="550540"/>
    <lineage>
        <taxon>Bacteria</taxon>
        <taxon>Pseudomonadati</taxon>
        <taxon>Pseudomonadota</taxon>
        <taxon>Gammaproteobacteria</taxon>
        <taxon>Alteromonadales</taxon>
        <taxon>Ferrimonadaceae</taxon>
        <taxon>Ferrimonas</taxon>
    </lineage>
</organism>
<dbReference type="OrthoDB" id="9775889at2"/>
<dbReference type="InterPro" id="IPR017853">
    <property type="entry name" value="GH"/>
</dbReference>
<evidence type="ECO:0000256" key="1">
    <source>
        <dbReference type="ARBA" id="ARBA00000822"/>
    </source>
</evidence>
<keyword evidence="11" id="KW-0732">Signal</keyword>
<keyword evidence="5" id="KW-0146">Chitin degradation</keyword>
<dbReference type="InterPro" id="IPR001579">
    <property type="entry name" value="Glyco_hydro_18_chit_AS"/>
</dbReference>
<dbReference type="Pfam" id="PF02839">
    <property type="entry name" value="CBM_5_12"/>
    <property type="match status" value="1"/>
</dbReference>
<feature type="chain" id="PRO_5003150983" description="chitinase" evidence="11">
    <location>
        <begin position="24"/>
        <end position="870"/>
    </location>
</feature>
<proteinExistence type="inferred from homology"/>
<dbReference type="SMART" id="SM00089">
    <property type="entry name" value="PKD"/>
    <property type="match status" value="3"/>
</dbReference>
<dbReference type="InterPro" id="IPR029070">
    <property type="entry name" value="Chitinase_insertion_sf"/>
</dbReference>
<dbReference type="PROSITE" id="PS01095">
    <property type="entry name" value="GH18_1"/>
    <property type="match status" value="1"/>
</dbReference>
<evidence type="ECO:0000256" key="6">
    <source>
        <dbReference type="ARBA" id="ARBA00023277"/>
    </source>
</evidence>
<dbReference type="CDD" id="cd06548">
    <property type="entry name" value="GH18_chitinase"/>
    <property type="match status" value="1"/>
</dbReference>
<dbReference type="Pfam" id="PF22352">
    <property type="entry name" value="K319L-like_PKD"/>
    <property type="match status" value="1"/>
</dbReference>
<dbReference type="SUPFAM" id="SSF51055">
    <property type="entry name" value="Carbohydrate binding domain"/>
    <property type="match status" value="2"/>
</dbReference>
<evidence type="ECO:0000256" key="9">
    <source>
        <dbReference type="RuleBase" id="RU000489"/>
    </source>
</evidence>
<dbReference type="GO" id="GO:0005576">
    <property type="term" value="C:extracellular region"/>
    <property type="evidence" value="ECO:0007669"/>
    <property type="project" value="InterPro"/>
</dbReference>
<reference evidence="13 14" key="1">
    <citation type="journal article" date="2010" name="Stand. Genomic Sci.">
        <title>Complete genome sequence of Ferrimonas balearica type strain (PAT).</title>
        <authorList>
            <person name="Nolan M."/>
            <person name="Sikorski J."/>
            <person name="Davenport K."/>
            <person name="Lucas S."/>
            <person name="Glavina Del Rio T."/>
            <person name="Tice H."/>
            <person name="Cheng J."/>
            <person name="Goodwin L."/>
            <person name="Pitluck S."/>
            <person name="Liolios K."/>
            <person name="Ivanova N."/>
            <person name="Mavromatis K."/>
            <person name="Ovchinnikova G."/>
            <person name="Pati A."/>
            <person name="Chen A."/>
            <person name="Palaniappan K."/>
            <person name="Land M."/>
            <person name="Hauser L."/>
            <person name="Chang Y."/>
            <person name="Jeffries C."/>
            <person name="Tapia R."/>
            <person name="Brettin T."/>
            <person name="Detter J."/>
            <person name="Han C."/>
            <person name="Yasawong M."/>
            <person name="Rohde M."/>
            <person name="Tindall B."/>
            <person name="Goker M."/>
            <person name="Woyke T."/>
            <person name="Bristow J."/>
            <person name="Eisen J."/>
            <person name="Markowitz V."/>
            <person name="Hugenholtz P."/>
            <person name="Kyrpides N."/>
            <person name="Klenk H."/>
            <person name="Lapidus A."/>
        </authorList>
    </citation>
    <scope>NUCLEOTIDE SEQUENCE [LARGE SCALE GENOMIC DNA]</scope>
    <source>
        <strain evidence="14">DSM 9799 / CCM 4581 / KCTC 23876 / PAT</strain>
    </source>
</reference>
<dbReference type="GO" id="GO:0008843">
    <property type="term" value="F:endochitinase activity"/>
    <property type="evidence" value="ECO:0007669"/>
    <property type="project" value="UniProtKB-EC"/>
</dbReference>
<dbReference type="Gene3D" id="2.60.40.10">
    <property type="entry name" value="Immunoglobulins"/>
    <property type="match status" value="3"/>
</dbReference>
<dbReference type="GO" id="GO:0030246">
    <property type="term" value="F:carbohydrate binding"/>
    <property type="evidence" value="ECO:0007669"/>
    <property type="project" value="InterPro"/>
</dbReference>
<evidence type="ECO:0000313" key="13">
    <source>
        <dbReference type="EMBL" id="ADN76700.1"/>
    </source>
</evidence>
<dbReference type="KEGG" id="fbl:Fbal_2498"/>
<dbReference type="AlphaFoldDB" id="E1SNM7"/>
<evidence type="ECO:0000256" key="8">
    <source>
        <dbReference type="ARBA" id="ARBA00023326"/>
    </source>
</evidence>
<dbReference type="SUPFAM" id="SSF51445">
    <property type="entry name" value="(Trans)glycosidases"/>
    <property type="match status" value="1"/>
</dbReference>
<dbReference type="CAZy" id="GH18">
    <property type="family name" value="Glycoside Hydrolase Family 18"/>
</dbReference>
<dbReference type="Gene3D" id="3.10.50.10">
    <property type="match status" value="1"/>
</dbReference>
<evidence type="ECO:0000256" key="11">
    <source>
        <dbReference type="SAM" id="SignalP"/>
    </source>
</evidence>
<dbReference type="eggNOG" id="COG3979">
    <property type="taxonomic scope" value="Bacteria"/>
</dbReference>
<dbReference type="HOGENOM" id="CLU_002833_14_0_6"/>
<dbReference type="InterPro" id="IPR013783">
    <property type="entry name" value="Ig-like_fold"/>
</dbReference>
<dbReference type="STRING" id="550540.Fbal_2498"/>
<dbReference type="InterPro" id="IPR035986">
    <property type="entry name" value="PKD_dom_sf"/>
</dbReference>
<name>E1SNM7_FERBD</name>
<keyword evidence="4 9" id="KW-0378">Hydrolase</keyword>
<evidence type="ECO:0000256" key="4">
    <source>
        <dbReference type="ARBA" id="ARBA00022801"/>
    </source>
</evidence>
<dbReference type="Proteomes" id="UP000006683">
    <property type="component" value="Chromosome"/>
</dbReference>
<dbReference type="InterPro" id="IPR013540">
    <property type="entry name" value="ChitinaseA_N"/>
</dbReference>